<accession>A0A8J7QX54</accession>
<organism evidence="2 3">
    <name type="scientific">Tianweitania sediminis</name>
    <dbReference type="NCBI Taxonomy" id="1502156"/>
    <lineage>
        <taxon>Bacteria</taxon>
        <taxon>Pseudomonadati</taxon>
        <taxon>Pseudomonadota</taxon>
        <taxon>Alphaproteobacteria</taxon>
        <taxon>Hyphomicrobiales</taxon>
        <taxon>Phyllobacteriaceae</taxon>
        <taxon>Tianweitania</taxon>
    </lineage>
</organism>
<comment type="caution">
    <text evidence="2">The sequence shown here is derived from an EMBL/GenBank/DDBJ whole genome shotgun (WGS) entry which is preliminary data.</text>
</comment>
<reference evidence="2" key="1">
    <citation type="submission" date="2021-03" db="EMBL/GenBank/DDBJ databases">
        <title>Genome sequencing and assembly of Tianweitania sediminis.</title>
        <authorList>
            <person name="Chhetri G."/>
        </authorList>
    </citation>
    <scope>NUCLEOTIDE SEQUENCE</scope>
    <source>
        <strain evidence="2">Z8</strain>
    </source>
</reference>
<feature type="signal peptide" evidence="1">
    <location>
        <begin position="1"/>
        <end position="25"/>
    </location>
</feature>
<feature type="chain" id="PRO_5035268834" evidence="1">
    <location>
        <begin position="26"/>
        <end position="171"/>
    </location>
</feature>
<protein>
    <submittedName>
        <fullName evidence="2">Uncharacterized protein</fullName>
    </submittedName>
</protein>
<keyword evidence="1" id="KW-0732">Signal</keyword>
<gene>
    <name evidence="2" type="ORF">J5Y06_01305</name>
</gene>
<evidence type="ECO:0000256" key="1">
    <source>
        <dbReference type="SAM" id="SignalP"/>
    </source>
</evidence>
<dbReference type="AlphaFoldDB" id="A0A8J7QX54"/>
<evidence type="ECO:0000313" key="3">
    <source>
        <dbReference type="Proteomes" id="UP000666240"/>
    </source>
</evidence>
<sequence>MPNRAQIMSSAAALLALLNMEPAAAQGLDSEGTIDAIVQAPVREEEQMAAADPAKVVAAIDKTEDNISVVRKITNLDRLNIVFLADATLAEGGPPKEIEEKLAEKSDALTTLRQEMEGNALLYHAINSRQVLMRDVLGIDVTDNGSTVVVYAAAKPASGGAVQAAPQQPAD</sequence>
<keyword evidence="3" id="KW-1185">Reference proteome</keyword>
<evidence type="ECO:0000313" key="2">
    <source>
        <dbReference type="EMBL" id="MBP0437285.1"/>
    </source>
</evidence>
<dbReference type="EMBL" id="JAGIYY010000001">
    <property type="protein sequence ID" value="MBP0437285.1"/>
    <property type="molecule type" value="Genomic_DNA"/>
</dbReference>
<dbReference type="Proteomes" id="UP000666240">
    <property type="component" value="Unassembled WGS sequence"/>
</dbReference>
<proteinExistence type="predicted"/>
<dbReference type="RefSeq" id="WP_209333306.1">
    <property type="nucleotide sequence ID" value="NZ_JAGIYY010000001.1"/>
</dbReference>
<name>A0A8J7QX54_9HYPH</name>